<evidence type="ECO:0000256" key="1">
    <source>
        <dbReference type="SAM" id="MobiDB-lite"/>
    </source>
</evidence>
<gene>
    <name evidence="2" type="ORF">CCHR01_04518</name>
</gene>
<evidence type="ECO:0000313" key="2">
    <source>
        <dbReference type="EMBL" id="KAK1852878.1"/>
    </source>
</evidence>
<dbReference type="EMBL" id="JAQOWY010000066">
    <property type="protein sequence ID" value="KAK1852878.1"/>
    <property type="molecule type" value="Genomic_DNA"/>
</dbReference>
<feature type="region of interest" description="Disordered" evidence="1">
    <location>
        <begin position="1"/>
        <end position="23"/>
    </location>
</feature>
<evidence type="ECO:0000313" key="3">
    <source>
        <dbReference type="Proteomes" id="UP001243330"/>
    </source>
</evidence>
<reference evidence="2" key="1">
    <citation type="submission" date="2023-01" db="EMBL/GenBank/DDBJ databases">
        <title>Colletotrichum chrysophilum M932 genome sequence.</title>
        <authorList>
            <person name="Baroncelli R."/>
        </authorList>
    </citation>
    <scope>NUCLEOTIDE SEQUENCE</scope>
    <source>
        <strain evidence="2">M932</strain>
    </source>
</reference>
<name>A0AAD9AQQ6_9PEZI</name>
<sequence length="23" mass="2270">MDAAGGLDGFGSEPQDRHPKAGG</sequence>
<organism evidence="2 3">
    <name type="scientific">Colletotrichum chrysophilum</name>
    <dbReference type="NCBI Taxonomy" id="1836956"/>
    <lineage>
        <taxon>Eukaryota</taxon>
        <taxon>Fungi</taxon>
        <taxon>Dikarya</taxon>
        <taxon>Ascomycota</taxon>
        <taxon>Pezizomycotina</taxon>
        <taxon>Sordariomycetes</taxon>
        <taxon>Hypocreomycetidae</taxon>
        <taxon>Glomerellales</taxon>
        <taxon>Glomerellaceae</taxon>
        <taxon>Colletotrichum</taxon>
        <taxon>Colletotrichum gloeosporioides species complex</taxon>
    </lineage>
</organism>
<protein>
    <submittedName>
        <fullName evidence="2">Uncharacterized protein</fullName>
    </submittedName>
</protein>
<proteinExistence type="predicted"/>
<comment type="caution">
    <text evidence="2">The sequence shown here is derived from an EMBL/GenBank/DDBJ whole genome shotgun (WGS) entry which is preliminary data.</text>
</comment>
<keyword evidence="3" id="KW-1185">Reference proteome</keyword>
<dbReference type="AlphaFoldDB" id="A0AAD9AQQ6"/>
<feature type="compositionally biased region" description="Basic and acidic residues" evidence="1">
    <location>
        <begin position="14"/>
        <end position="23"/>
    </location>
</feature>
<dbReference type="Proteomes" id="UP001243330">
    <property type="component" value="Unassembled WGS sequence"/>
</dbReference>
<accession>A0AAD9AQQ6</accession>